<proteinExistence type="predicted"/>
<dbReference type="AlphaFoldDB" id="E2C670"/>
<accession>E2C670</accession>
<evidence type="ECO:0000313" key="2">
    <source>
        <dbReference type="Proteomes" id="UP000008237"/>
    </source>
</evidence>
<feature type="non-terminal residue" evidence="1">
    <location>
        <position position="93"/>
    </location>
</feature>
<sequence>KQRDVAKISAELKHDPVRMIMACRYAAKQSFSTDLYTVLDKIVESSDTQKKIRKLLNEPIISLTKKTAQEALAFLFDNLLSKTVYQNIRLETK</sequence>
<dbReference type="InParanoid" id="E2C670"/>
<dbReference type="Proteomes" id="UP000008237">
    <property type="component" value="Unassembled WGS sequence"/>
</dbReference>
<dbReference type="EMBL" id="GL452935">
    <property type="protein sequence ID" value="EFN76560.1"/>
    <property type="molecule type" value="Genomic_DNA"/>
</dbReference>
<protein>
    <submittedName>
        <fullName evidence="1">Uncharacterized protein</fullName>
    </submittedName>
</protein>
<feature type="non-terminal residue" evidence="1">
    <location>
        <position position="1"/>
    </location>
</feature>
<keyword evidence="2" id="KW-1185">Reference proteome</keyword>
<evidence type="ECO:0000313" key="1">
    <source>
        <dbReference type="EMBL" id="EFN76560.1"/>
    </source>
</evidence>
<gene>
    <name evidence="1" type="ORF">EAI_00061</name>
</gene>
<reference evidence="1 2" key="1">
    <citation type="journal article" date="2010" name="Science">
        <title>Genomic comparison of the ants Camponotus floridanus and Harpegnathos saltator.</title>
        <authorList>
            <person name="Bonasio R."/>
            <person name="Zhang G."/>
            <person name="Ye C."/>
            <person name="Mutti N.S."/>
            <person name="Fang X."/>
            <person name="Qin N."/>
            <person name="Donahue G."/>
            <person name="Yang P."/>
            <person name="Li Q."/>
            <person name="Li C."/>
            <person name="Zhang P."/>
            <person name="Huang Z."/>
            <person name="Berger S.L."/>
            <person name="Reinberg D."/>
            <person name="Wang J."/>
            <person name="Liebig J."/>
        </authorList>
    </citation>
    <scope>NUCLEOTIDE SEQUENCE [LARGE SCALE GENOMIC DNA]</scope>
    <source>
        <strain evidence="1 2">R22 G/1</strain>
    </source>
</reference>
<name>E2C670_HARSA</name>
<organism evidence="2">
    <name type="scientific">Harpegnathos saltator</name>
    <name type="common">Jerdon's jumping ant</name>
    <dbReference type="NCBI Taxonomy" id="610380"/>
    <lineage>
        <taxon>Eukaryota</taxon>
        <taxon>Metazoa</taxon>
        <taxon>Ecdysozoa</taxon>
        <taxon>Arthropoda</taxon>
        <taxon>Hexapoda</taxon>
        <taxon>Insecta</taxon>
        <taxon>Pterygota</taxon>
        <taxon>Neoptera</taxon>
        <taxon>Endopterygota</taxon>
        <taxon>Hymenoptera</taxon>
        <taxon>Apocrita</taxon>
        <taxon>Aculeata</taxon>
        <taxon>Formicoidea</taxon>
        <taxon>Formicidae</taxon>
        <taxon>Ponerinae</taxon>
        <taxon>Ponerini</taxon>
        <taxon>Harpegnathos</taxon>
    </lineage>
</organism>